<dbReference type="Proteomes" id="UP000604341">
    <property type="component" value="Unassembled WGS sequence"/>
</dbReference>
<dbReference type="Gene3D" id="3.90.1340.10">
    <property type="entry name" value="Phage tail collar domain"/>
    <property type="match status" value="1"/>
</dbReference>
<feature type="domain" description="Phage tail collar" evidence="1">
    <location>
        <begin position="6"/>
        <end position="62"/>
    </location>
</feature>
<gene>
    <name evidence="2" type="ORF">GCM10010844_43430</name>
</gene>
<accession>A0ABQ2FRM2</accession>
<dbReference type="EMBL" id="BMPE01000035">
    <property type="protein sequence ID" value="GGL19790.1"/>
    <property type="molecule type" value="Genomic_DNA"/>
</dbReference>
<dbReference type="RefSeq" id="WP_189071060.1">
    <property type="nucleotide sequence ID" value="NZ_BMPE01000035.1"/>
</dbReference>
<comment type="caution">
    <text evidence="2">The sequence shown here is derived from an EMBL/GenBank/DDBJ whole genome shotgun (WGS) entry which is preliminary data.</text>
</comment>
<evidence type="ECO:0000313" key="2">
    <source>
        <dbReference type="EMBL" id="GGL19790.1"/>
    </source>
</evidence>
<name>A0ABQ2FRM2_9DEIO</name>
<protein>
    <submittedName>
        <fullName evidence="2">Tail Collar domain-containing protein</fullName>
    </submittedName>
</protein>
<dbReference type="SUPFAM" id="SSF88874">
    <property type="entry name" value="Receptor-binding domain of short tail fibre protein gp12"/>
    <property type="match status" value="1"/>
</dbReference>
<proteinExistence type="predicted"/>
<reference evidence="3" key="1">
    <citation type="journal article" date="2019" name="Int. J. Syst. Evol. Microbiol.">
        <title>The Global Catalogue of Microorganisms (GCM) 10K type strain sequencing project: providing services to taxonomists for standard genome sequencing and annotation.</title>
        <authorList>
            <consortium name="The Broad Institute Genomics Platform"/>
            <consortium name="The Broad Institute Genome Sequencing Center for Infectious Disease"/>
            <person name="Wu L."/>
            <person name="Ma J."/>
        </authorList>
    </citation>
    <scope>NUCLEOTIDE SEQUENCE [LARGE SCALE GENOMIC DNA]</scope>
    <source>
        <strain evidence="3">JCM 19173</strain>
    </source>
</reference>
<organism evidence="2 3">
    <name type="scientific">Deinococcus radiotolerans</name>
    <dbReference type="NCBI Taxonomy" id="1309407"/>
    <lineage>
        <taxon>Bacteria</taxon>
        <taxon>Thermotogati</taxon>
        <taxon>Deinococcota</taxon>
        <taxon>Deinococci</taxon>
        <taxon>Deinococcales</taxon>
        <taxon>Deinococcaceae</taxon>
        <taxon>Deinococcus</taxon>
    </lineage>
</organism>
<dbReference type="Pfam" id="PF07484">
    <property type="entry name" value="Collar"/>
    <property type="match status" value="1"/>
</dbReference>
<dbReference type="InterPro" id="IPR037053">
    <property type="entry name" value="Phage_tail_collar_dom_sf"/>
</dbReference>
<evidence type="ECO:0000313" key="3">
    <source>
        <dbReference type="Proteomes" id="UP000604341"/>
    </source>
</evidence>
<keyword evidence="3" id="KW-1185">Reference proteome</keyword>
<sequence>MEPFLGEIRIFGGNFEPKGWAFCNGQLLPIAQYTALFSLLGTSYGGNGKTNFALPNIQGAAPMGTGAGPGLSPRDLGEQGGQASVTLLQSELPPHTHIISAFDAAGTSAVPTDRNLARSTGGNVYAAGSPTLTLAPTSMGVAGGSQPHNNMPPYLTVNFIIALQGVFPQRP</sequence>
<evidence type="ECO:0000259" key="1">
    <source>
        <dbReference type="Pfam" id="PF07484"/>
    </source>
</evidence>
<dbReference type="InterPro" id="IPR011083">
    <property type="entry name" value="Phage_tail_collar_dom"/>
</dbReference>